<evidence type="ECO:0000256" key="3">
    <source>
        <dbReference type="ARBA" id="ARBA00022448"/>
    </source>
</evidence>
<evidence type="ECO:0000256" key="7">
    <source>
        <dbReference type="ARBA" id="ARBA00023237"/>
    </source>
</evidence>
<evidence type="ECO:0000313" key="8">
    <source>
        <dbReference type="EMBL" id="SMG45886.1"/>
    </source>
</evidence>
<protein>
    <submittedName>
        <fullName evidence="8">Outer membrane protein TolC</fullName>
    </submittedName>
</protein>
<dbReference type="GO" id="GO:1990281">
    <property type="term" value="C:efflux pump complex"/>
    <property type="evidence" value="ECO:0007669"/>
    <property type="project" value="TreeGrafter"/>
</dbReference>
<keyword evidence="7" id="KW-0998">Cell outer membrane</keyword>
<gene>
    <name evidence="8" type="ORF">SAMN05661096_03195</name>
</gene>
<accession>A0A1X7KWG5</accession>
<dbReference type="STRING" id="1028.SAMN05661096_03195"/>
<reference evidence="9" key="1">
    <citation type="submission" date="2017-04" db="EMBL/GenBank/DDBJ databases">
        <authorList>
            <person name="Varghese N."/>
            <person name="Submissions S."/>
        </authorList>
    </citation>
    <scope>NUCLEOTIDE SEQUENCE [LARGE SCALE GENOMIC DNA]</scope>
    <source>
        <strain evidence="9">DSM 4125</strain>
    </source>
</reference>
<evidence type="ECO:0000256" key="5">
    <source>
        <dbReference type="ARBA" id="ARBA00022692"/>
    </source>
</evidence>
<evidence type="ECO:0000256" key="6">
    <source>
        <dbReference type="ARBA" id="ARBA00023136"/>
    </source>
</evidence>
<dbReference type="EMBL" id="FXAW01000007">
    <property type="protein sequence ID" value="SMG45886.1"/>
    <property type="molecule type" value="Genomic_DNA"/>
</dbReference>
<dbReference type="AlphaFoldDB" id="A0A1X7KWG5"/>
<keyword evidence="5" id="KW-0812">Transmembrane</keyword>
<dbReference type="GO" id="GO:0009279">
    <property type="term" value="C:cell outer membrane"/>
    <property type="evidence" value="ECO:0007669"/>
    <property type="project" value="UniProtKB-SubCell"/>
</dbReference>
<dbReference type="Proteomes" id="UP000193804">
    <property type="component" value="Unassembled WGS sequence"/>
</dbReference>
<dbReference type="RefSeq" id="WP_085518332.1">
    <property type="nucleotide sequence ID" value="NZ_FXAW01000007.1"/>
</dbReference>
<dbReference type="PANTHER" id="PTHR30026">
    <property type="entry name" value="OUTER MEMBRANE PROTEIN TOLC"/>
    <property type="match status" value="1"/>
</dbReference>
<evidence type="ECO:0000256" key="4">
    <source>
        <dbReference type="ARBA" id="ARBA00022452"/>
    </source>
</evidence>
<name>A0A1X7KWG5_9BACT</name>
<comment type="similarity">
    <text evidence="2">Belongs to the outer membrane factor (OMF) (TC 1.B.17) family.</text>
</comment>
<dbReference type="OrthoDB" id="940457at2"/>
<organism evidence="8 9">
    <name type="scientific">Marivirga sericea</name>
    <dbReference type="NCBI Taxonomy" id="1028"/>
    <lineage>
        <taxon>Bacteria</taxon>
        <taxon>Pseudomonadati</taxon>
        <taxon>Bacteroidota</taxon>
        <taxon>Cytophagia</taxon>
        <taxon>Cytophagales</taxon>
        <taxon>Marivirgaceae</taxon>
        <taxon>Marivirga</taxon>
    </lineage>
</organism>
<dbReference type="GO" id="GO:0015562">
    <property type="term" value="F:efflux transmembrane transporter activity"/>
    <property type="evidence" value="ECO:0007669"/>
    <property type="project" value="InterPro"/>
</dbReference>
<keyword evidence="4" id="KW-1134">Transmembrane beta strand</keyword>
<proteinExistence type="inferred from homology"/>
<keyword evidence="9" id="KW-1185">Reference proteome</keyword>
<sequence>MNRKYIFNTVMILSSIFWSFDLYSQQTYTLQEVIQIAKTQSPAYKRAETIKENRYWQYRVYKSNFVPQLSLSGTLPNFNRSVTPVTQEDGSTQYRSVFNSNSDVSLNLEQQIGLTGGTVFLNSTVNRFDDFERNDFRYGGDPLSIGFIQPLFRFNELKWDREIEPLRYEESKREFVEEFEQISKDVSTRFFNLLSAQVSLEIAQKNLGNNDTIYKIAQGRYELGKIPENELLQLELSLMNSRQAVAQASLDLETTQLALKAFLGLKNDDELNLIVPQKIPEFQIDPDLALQEALNNRQEAVGFKRRLLEANKEVDRAQGETGLNMNLFGSFGLTNQAEQLPAIYQTPENQQRVQLGFTIPIVDWGRQKSRVRTAEANYQLVQYTVEQEKVNFEQEVYTQVKTLEMLRDQVAITEKADDISQRRYNIAKNRYLIGKISITDLSIALTEKDQAKRDYINSLGNFWQAYYNLRQLTLYDFRENKRLIE</sequence>
<keyword evidence="6" id="KW-0472">Membrane</keyword>
<dbReference type="SUPFAM" id="SSF56954">
    <property type="entry name" value="Outer membrane efflux proteins (OEP)"/>
    <property type="match status" value="1"/>
</dbReference>
<evidence type="ECO:0000313" key="9">
    <source>
        <dbReference type="Proteomes" id="UP000193804"/>
    </source>
</evidence>
<dbReference type="PANTHER" id="PTHR30026:SF20">
    <property type="entry name" value="OUTER MEMBRANE PROTEIN TOLC"/>
    <property type="match status" value="1"/>
</dbReference>
<dbReference type="InterPro" id="IPR051906">
    <property type="entry name" value="TolC-like"/>
</dbReference>
<evidence type="ECO:0000256" key="1">
    <source>
        <dbReference type="ARBA" id="ARBA00004442"/>
    </source>
</evidence>
<dbReference type="Gene3D" id="1.20.1600.10">
    <property type="entry name" value="Outer membrane efflux proteins (OEP)"/>
    <property type="match status" value="1"/>
</dbReference>
<evidence type="ECO:0000256" key="2">
    <source>
        <dbReference type="ARBA" id="ARBA00007613"/>
    </source>
</evidence>
<dbReference type="GO" id="GO:0015288">
    <property type="term" value="F:porin activity"/>
    <property type="evidence" value="ECO:0007669"/>
    <property type="project" value="TreeGrafter"/>
</dbReference>
<dbReference type="InterPro" id="IPR003423">
    <property type="entry name" value="OMP_efflux"/>
</dbReference>
<dbReference type="Pfam" id="PF02321">
    <property type="entry name" value="OEP"/>
    <property type="match status" value="2"/>
</dbReference>
<keyword evidence="3" id="KW-0813">Transport</keyword>
<comment type="subcellular location">
    <subcellularLocation>
        <location evidence="1">Cell outer membrane</location>
    </subcellularLocation>
</comment>